<dbReference type="OrthoDB" id="9807502at2"/>
<comment type="caution">
    <text evidence="4">The sequence shown here is derived from an EMBL/GenBank/DDBJ whole genome shotgun (WGS) entry which is preliminary data.</text>
</comment>
<dbReference type="EMBL" id="JMKI01000047">
    <property type="protein sequence ID" value="KEJ91537.1"/>
    <property type="molecule type" value="Genomic_DNA"/>
</dbReference>
<dbReference type="NCBIfam" id="NF002381">
    <property type="entry name" value="PRK01388.1"/>
    <property type="match status" value="1"/>
</dbReference>
<reference evidence="4 5" key="1">
    <citation type="submission" date="2014-04" db="EMBL/GenBank/DDBJ databases">
        <title>Draft Genome Sequence of Synergistes jonesii.</title>
        <authorList>
            <person name="Coil D.A."/>
            <person name="Eisen J.A."/>
            <person name="Holland-Moritz H.E."/>
        </authorList>
    </citation>
    <scope>NUCLEOTIDE SEQUENCE [LARGE SCALE GENOMIC DNA]</scope>
    <source>
        <strain evidence="4 5">78-1</strain>
    </source>
</reference>
<dbReference type="PIRSF" id="PIRSF006356">
    <property type="entry name" value="Arg_deiminase"/>
    <property type="match status" value="1"/>
</dbReference>
<dbReference type="GO" id="GO:0019546">
    <property type="term" value="P:L-arginine deiminase pathway"/>
    <property type="evidence" value="ECO:0007669"/>
    <property type="project" value="TreeGrafter"/>
</dbReference>
<sequence>MNQESHFCVFSETGKLKQVMLHRPGKEIDRLTIDNMDELLFDDLLWLEQAQREHDNFAEMLRNEGTEVLYFNECLAQVMETPVIRERLIKDIFKFECLDRRLSEAFITELMNMPSLELADHLIAGYTKKEVRDVCDCTGLSLVSCVENGSDFLIHPIPNLYFQRDPAITVANGIIIGQMTFEARRIEPLYWKYITNHHPRFEGMQILFGDAPDEIWPQKVEGGDLLVLTEKAMAIGVSQRTAPTTVQRIGRNLSSRTSIKRIYAFEIPRKRFCMHLDTVFTMVDRDAFCIYPPLLDYLRVWQLDYDEGGVLTSLKQRSDWTHDIANELGFDHIRLIKMLGGDKAGMAREQWHDGCNTLAVAPGRVITYNRNVTASKILRDNGIEVLELEGPELGRGRGGPRCMSMPLNRLPV</sequence>
<comment type="similarity">
    <text evidence="1">Belongs to the arginine deiminase family.</text>
</comment>
<dbReference type="InterPro" id="IPR003876">
    <property type="entry name" value="Arg_deiminase"/>
</dbReference>
<dbReference type="Proteomes" id="UP000027665">
    <property type="component" value="Unassembled WGS sequence"/>
</dbReference>
<dbReference type="AlphaFoldDB" id="A0A073J1I1"/>
<feature type="active site" description="Amidino-cysteine intermediate" evidence="3">
    <location>
        <position position="402"/>
    </location>
</feature>
<evidence type="ECO:0000256" key="3">
    <source>
        <dbReference type="PIRSR" id="PIRSR006356-1"/>
    </source>
</evidence>
<dbReference type="SUPFAM" id="SSF55909">
    <property type="entry name" value="Pentein"/>
    <property type="match status" value="1"/>
</dbReference>
<dbReference type="PANTHER" id="PTHR47271">
    <property type="entry name" value="ARGININE DEIMINASE"/>
    <property type="match status" value="1"/>
</dbReference>
<gene>
    <name evidence="4" type="ORF">EH55_10045</name>
</gene>
<dbReference type="Gene3D" id="3.75.10.10">
    <property type="entry name" value="L-arginine/glycine Amidinotransferase, Chain A"/>
    <property type="match status" value="1"/>
</dbReference>
<dbReference type="Gene3D" id="1.10.3930.10">
    <property type="entry name" value="Arginine deiminase"/>
    <property type="match status" value="1"/>
</dbReference>
<keyword evidence="5" id="KW-1185">Reference proteome</keyword>
<dbReference type="eggNOG" id="COG2235">
    <property type="taxonomic scope" value="Bacteria"/>
</dbReference>
<dbReference type="RefSeq" id="WP_037977975.1">
    <property type="nucleotide sequence ID" value="NZ_JMKI01000047.1"/>
</dbReference>
<dbReference type="PATRIC" id="fig|2754.20.peg.985"/>
<evidence type="ECO:0000313" key="5">
    <source>
        <dbReference type="Proteomes" id="UP000027665"/>
    </source>
</evidence>
<dbReference type="PRINTS" id="PR01466">
    <property type="entry name" value="ARGDEIMINASE"/>
</dbReference>
<protein>
    <submittedName>
        <fullName evidence="4">Arginine deiminase</fullName>
    </submittedName>
</protein>
<evidence type="ECO:0000256" key="2">
    <source>
        <dbReference type="ARBA" id="ARBA00022801"/>
    </source>
</evidence>
<dbReference type="STRING" id="2754.EH55_10045"/>
<name>A0A073J1I1_9BACT</name>
<dbReference type="Pfam" id="PF02274">
    <property type="entry name" value="ADI"/>
    <property type="match status" value="1"/>
</dbReference>
<organism evidence="4 5">
    <name type="scientific">Synergistes jonesii</name>
    <dbReference type="NCBI Taxonomy" id="2754"/>
    <lineage>
        <taxon>Bacteria</taxon>
        <taxon>Thermotogati</taxon>
        <taxon>Synergistota</taxon>
        <taxon>Synergistia</taxon>
        <taxon>Synergistales</taxon>
        <taxon>Synergistaceae</taxon>
        <taxon>Synergistes</taxon>
    </lineage>
</organism>
<evidence type="ECO:0000256" key="1">
    <source>
        <dbReference type="ARBA" id="ARBA00010206"/>
    </source>
</evidence>
<accession>A0A073J1I1</accession>
<dbReference type="GeneID" id="90984444"/>
<dbReference type="GO" id="GO:0016990">
    <property type="term" value="F:arginine deiminase activity"/>
    <property type="evidence" value="ECO:0007669"/>
    <property type="project" value="InterPro"/>
</dbReference>
<keyword evidence="2" id="KW-0378">Hydrolase</keyword>
<proteinExistence type="inferred from homology"/>
<dbReference type="PANTHER" id="PTHR47271:SF2">
    <property type="entry name" value="ARGININE DEIMINASE"/>
    <property type="match status" value="1"/>
</dbReference>
<evidence type="ECO:0000313" key="4">
    <source>
        <dbReference type="EMBL" id="KEJ91537.1"/>
    </source>
</evidence>